<proteinExistence type="predicted"/>
<evidence type="ECO:0000313" key="1">
    <source>
        <dbReference type="EMBL" id="CAF2072676.1"/>
    </source>
</evidence>
<reference evidence="1" key="1">
    <citation type="submission" date="2021-02" db="EMBL/GenBank/DDBJ databases">
        <authorList>
            <person name="Nowell W R."/>
        </authorList>
    </citation>
    <scope>NUCLEOTIDE SEQUENCE</scope>
</reference>
<evidence type="ECO:0008006" key="3">
    <source>
        <dbReference type="Google" id="ProtNLM"/>
    </source>
</evidence>
<name>A0A816RH70_9BILA</name>
<dbReference type="Proteomes" id="UP000663887">
    <property type="component" value="Unassembled WGS sequence"/>
</dbReference>
<organism evidence="1 2">
    <name type="scientific">Rotaria magnacalcarata</name>
    <dbReference type="NCBI Taxonomy" id="392030"/>
    <lineage>
        <taxon>Eukaryota</taxon>
        <taxon>Metazoa</taxon>
        <taxon>Spiralia</taxon>
        <taxon>Gnathifera</taxon>
        <taxon>Rotifera</taxon>
        <taxon>Eurotatoria</taxon>
        <taxon>Bdelloidea</taxon>
        <taxon>Philodinida</taxon>
        <taxon>Philodinidae</taxon>
        <taxon>Rotaria</taxon>
    </lineage>
</organism>
<protein>
    <recommendedName>
        <fullName evidence="3">F-box domain-containing protein</fullName>
    </recommendedName>
</protein>
<dbReference type="EMBL" id="CAJNRG010005137">
    <property type="protein sequence ID" value="CAF2072676.1"/>
    <property type="molecule type" value="Genomic_DNA"/>
</dbReference>
<dbReference type="AlphaFoldDB" id="A0A816RH70"/>
<accession>A0A816RH70</accession>
<comment type="caution">
    <text evidence="1">The sequence shown here is derived from an EMBL/GenBank/DDBJ whole genome shotgun (WGS) entry which is preliminary data.</text>
</comment>
<evidence type="ECO:0000313" key="2">
    <source>
        <dbReference type="Proteomes" id="UP000663887"/>
    </source>
</evidence>
<sequence>MFMSKLIIELSYSLVASKLGMNEITQFEDLSNDLILEIFDYFHAFDLFEAFSSMNNRISLILSYTRVHIVLSKLHSQREFDLLSSHLIHHAHQVVSISLQDELRNLSSIIYLLFTLHTFENLQSCTFYSIHPLTPLENVMKKLASLNHLVSFRIFQSNDMPLSNLNKSYLSETFLAHRSSKLRSIELSFRYYYPKLISHLRLNSTLTSLRIVFHGSMFACSIDSILPILRHYCALRVLRISISSNNNSYAQATMIPAFLTTYEVNPPISFSITTFDLSIGTCFYFRSLRLILSCMPNLRRFIITIIVLTSTNSFCKNVFNGHLWQQLLSNSAPHLDVFEIFVMIKYANTKPNFDSLVNSFDYFARKFGDWHVAIHQSRRNYNTQKQQLSLHGFRYSKQVRHCHTSRTKIVLGTLTLHEGVIKQSEHHLFYSNCKDLCVSIPIDIKIRNNLSPYQLFKNIDRLTIEINSPMRACWIKILNLFRICYNFDKIDQKECAEKIASSVDLTNITKLSIQSNDSTSQSYFITEIFLATSHVIQLRICHSLIFSSILYHNSSLTPFFNQLQSLYLQSEYGRFPLKYASKLVQRFPSIIHLELEVYSIGLLKSFLNILLDGLPRLAHLKIHFYQNNLIAKGRHSINDILERWCHLRSSIAETHDTFTIRITGQLMNIYLSGCAICANTKDFI</sequence>
<gene>
    <name evidence="1" type="ORF">XDN619_LOCUS12890</name>
</gene>